<dbReference type="Proteomes" id="UP000014463">
    <property type="component" value="Unassembled WGS sequence"/>
</dbReference>
<reference evidence="1 2" key="1">
    <citation type="journal article" date="2013" name="Genome Announc.">
        <title>Draft genome sequence of the moderately halophilic gammaproteobacterium Halomonas anticariensis FP35.</title>
        <authorList>
            <person name="Tahrioui A."/>
            <person name="Quesada E."/>
            <person name="Llamas I."/>
        </authorList>
    </citation>
    <scope>NUCLEOTIDE SEQUENCE [LARGE SCALE GENOMIC DNA]</scope>
    <source>
        <strain evidence="2">DSM 16096 / CECT 5854 / LMG 22089 / FP35</strain>
    </source>
</reference>
<dbReference type="STRING" id="1121939.L861_12565"/>
<accession>S2KLT2</accession>
<dbReference type="PATRIC" id="fig|1121939.11.peg.3573"/>
<organism evidence="1 2">
    <name type="scientific">Litchfieldella anticariensis (strain DSM 16096 / CECT 5854 / CIP 108499 / LMG 22089 / FP35)</name>
    <name type="common">Halomonas anticariensis</name>
    <dbReference type="NCBI Taxonomy" id="1121939"/>
    <lineage>
        <taxon>Bacteria</taxon>
        <taxon>Pseudomonadati</taxon>
        <taxon>Pseudomonadota</taxon>
        <taxon>Gammaproteobacteria</taxon>
        <taxon>Oceanospirillales</taxon>
        <taxon>Halomonadaceae</taxon>
        <taxon>Litchfieldella</taxon>
    </lineage>
</organism>
<evidence type="ECO:0000313" key="2">
    <source>
        <dbReference type="Proteomes" id="UP000014463"/>
    </source>
</evidence>
<evidence type="ECO:0000313" key="1">
    <source>
        <dbReference type="EMBL" id="EPC01398.1"/>
    </source>
</evidence>
<protein>
    <submittedName>
        <fullName evidence="1">Uncharacterized protein</fullName>
    </submittedName>
</protein>
<proteinExistence type="predicted"/>
<name>S2KLT2_LITA3</name>
<keyword evidence="2" id="KW-1185">Reference proteome</keyword>
<comment type="caution">
    <text evidence="1">The sequence shown here is derived from an EMBL/GenBank/DDBJ whole genome shotgun (WGS) entry which is preliminary data.</text>
</comment>
<dbReference type="AlphaFoldDB" id="S2KLT2"/>
<sequence length="77" mass="8824">MKVFFAYGLAFSMFYQKTVARCLDDYENGVNYSASGIPFYPSFAGNKEQWEMQSMLMPMSGVAAMSRDDRRHMGGWL</sequence>
<dbReference type="EMBL" id="ASTJ01000036">
    <property type="protein sequence ID" value="EPC01398.1"/>
    <property type="molecule type" value="Genomic_DNA"/>
</dbReference>
<gene>
    <name evidence="1" type="ORF">L861_12565</name>
</gene>